<dbReference type="Proteomes" id="UP001212997">
    <property type="component" value="Unassembled WGS sequence"/>
</dbReference>
<proteinExistence type="inferred from homology"/>
<organism evidence="2 3">
    <name type="scientific">Meripilus lineatus</name>
    <dbReference type="NCBI Taxonomy" id="2056292"/>
    <lineage>
        <taxon>Eukaryota</taxon>
        <taxon>Fungi</taxon>
        <taxon>Dikarya</taxon>
        <taxon>Basidiomycota</taxon>
        <taxon>Agaricomycotina</taxon>
        <taxon>Agaricomycetes</taxon>
        <taxon>Polyporales</taxon>
        <taxon>Meripilaceae</taxon>
        <taxon>Meripilus</taxon>
    </lineage>
</organism>
<dbReference type="Pfam" id="PF01063">
    <property type="entry name" value="Aminotran_4"/>
    <property type="match status" value="1"/>
</dbReference>
<dbReference type="InterPro" id="IPR001544">
    <property type="entry name" value="Aminotrans_IV"/>
</dbReference>
<reference evidence="2" key="1">
    <citation type="submission" date="2022-07" db="EMBL/GenBank/DDBJ databases">
        <title>Genome Sequence of Physisporinus lineatus.</title>
        <authorList>
            <person name="Buettner E."/>
        </authorList>
    </citation>
    <scope>NUCLEOTIDE SEQUENCE</scope>
    <source>
        <strain evidence="2">VT162</strain>
    </source>
</reference>
<accession>A0AAD5YED3</accession>
<dbReference type="AlphaFoldDB" id="A0AAD5YED3"/>
<dbReference type="SUPFAM" id="SSF56752">
    <property type="entry name" value="D-aminoacid aminotransferase-like PLP-dependent enzymes"/>
    <property type="match status" value="1"/>
</dbReference>
<dbReference type="PANTHER" id="PTHR42743:SF11">
    <property type="entry name" value="AMINODEOXYCHORISMATE LYASE"/>
    <property type="match status" value="1"/>
</dbReference>
<dbReference type="InterPro" id="IPR043132">
    <property type="entry name" value="BCAT-like_C"/>
</dbReference>
<gene>
    <name evidence="2" type="ORF">NLI96_g7995</name>
</gene>
<comment type="similarity">
    <text evidence="1">Belongs to the class-IV pyridoxal-phosphate-dependent aminotransferase family.</text>
</comment>
<dbReference type="InterPro" id="IPR036038">
    <property type="entry name" value="Aminotransferase-like"/>
</dbReference>
<comment type="caution">
    <text evidence="2">The sequence shown here is derived from an EMBL/GenBank/DDBJ whole genome shotgun (WGS) entry which is preliminary data.</text>
</comment>
<dbReference type="Gene3D" id="3.20.10.10">
    <property type="entry name" value="D-amino Acid Aminotransferase, subunit A, domain 2"/>
    <property type="match status" value="1"/>
</dbReference>
<name>A0AAD5YED3_9APHY</name>
<sequence length="257" mass="28474">MGESYQLMTATRYDKRLLTVQWNTQVNDGTPSPYLLLNYHLDRLREAAKRHEWHDCLPSLTLPNLIKVCEQAAHTASTPEYDGPFKLRVLLTRESHLTATATPTDPYTGPDPITPSESPAHIRTIFIDTQPTPSSLFTSTKTTNRPHYTAARKRVNLGPIPTSSDAHLDVLLYTPEGQVTETSIRNISFRRGGIWVTPIASSSGCLPGTIRRLLMEQGKLIEGEITKDEIQDGEIVMTSNSAEGCVLGRISLSPPQP</sequence>
<evidence type="ECO:0000313" key="2">
    <source>
        <dbReference type="EMBL" id="KAJ3480957.1"/>
    </source>
</evidence>
<evidence type="ECO:0008006" key="4">
    <source>
        <dbReference type="Google" id="ProtNLM"/>
    </source>
</evidence>
<dbReference type="InterPro" id="IPR050571">
    <property type="entry name" value="Class-IV_PLP-Dep_Aminotrnsfr"/>
</dbReference>
<dbReference type="GO" id="GO:0003824">
    <property type="term" value="F:catalytic activity"/>
    <property type="evidence" value="ECO:0007669"/>
    <property type="project" value="InterPro"/>
</dbReference>
<keyword evidence="3" id="KW-1185">Reference proteome</keyword>
<dbReference type="EMBL" id="JANAWD010000347">
    <property type="protein sequence ID" value="KAJ3480957.1"/>
    <property type="molecule type" value="Genomic_DNA"/>
</dbReference>
<evidence type="ECO:0000256" key="1">
    <source>
        <dbReference type="ARBA" id="ARBA00009320"/>
    </source>
</evidence>
<protein>
    <recommendedName>
        <fullName evidence="4">Aminodeoxychorismate lyase</fullName>
    </recommendedName>
</protein>
<dbReference type="PANTHER" id="PTHR42743">
    <property type="entry name" value="AMINO-ACID AMINOTRANSFERASE"/>
    <property type="match status" value="1"/>
</dbReference>
<evidence type="ECO:0000313" key="3">
    <source>
        <dbReference type="Proteomes" id="UP001212997"/>
    </source>
</evidence>
<dbReference type="GO" id="GO:0046394">
    <property type="term" value="P:carboxylic acid biosynthetic process"/>
    <property type="evidence" value="ECO:0007669"/>
    <property type="project" value="UniProtKB-ARBA"/>
</dbReference>